<name>A0A0N4UNW8_DRAME</name>
<evidence type="ECO:0000256" key="2">
    <source>
        <dbReference type="ARBA" id="ARBA00022473"/>
    </source>
</evidence>
<evidence type="ECO:0000256" key="1">
    <source>
        <dbReference type="ARBA" id="ARBA00004239"/>
    </source>
</evidence>
<dbReference type="InterPro" id="IPR001657">
    <property type="entry name" value="Hedgehog"/>
</dbReference>
<dbReference type="EMBL" id="UYYG01000119">
    <property type="protein sequence ID" value="VDN53307.1"/>
    <property type="molecule type" value="Genomic_DNA"/>
</dbReference>
<dbReference type="GO" id="GO:0005576">
    <property type="term" value="C:extracellular region"/>
    <property type="evidence" value="ECO:0007669"/>
    <property type="project" value="UniProtKB-SubCell"/>
</dbReference>
<evidence type="ECO:0000259" key="3">
    <source>
        <dbReference type="Pfam" id="PF01079"/>
    </source>
</evidence>
<evidence type="ECO:0000313" key="6">
    <source>
        <dbReference type="Proteomes" id="UP000274756"/>
    </source>
</evidence>
<dbReference type="Pfam" id="PF01079">
    <property type="entry name" value="Hint"/>
    <property type="match status" value="1"/>
</dbReference>
<proteinExistence type="predicted"/>
<dbReference type="PANTHER" id="PTHR46706:SF12">
    <property type="entry name" value="PROTEIN QUA-1-RELATED"/>
    <property type="match status" value="1"/>
</dbReference>
<reference evidence="7" key="1">
    <citation type="submission" date="2017-02" db="UniProtKB">
        <authorList>
            <consortium name="WormBaseParasite"/>
        </authorList>
    </citation>
    <scope>IDENTIFICATION</scope>
</reference>
<evidence type="ECO:0000313" key="5">
    <source>
        <dbReference type="Proteomes" id="UP000038040"/>
    </source>
</evidence>
<reference evidence="4 6" key="2">
    <citation type="submission" date="2018-11" db="EMBL/GenBank/DDBJ databases">
        <authorList>
            <consortium name="Pathogen Informatics"/>
        </authorList>
    </citation>
    <scope>NUCLEOTIDE SEQUENCE [LARGE SCALE GENOMIC DNA]</scope>
</reference>
<dbReference type="GO" id="GO:0016540">
    <property type="term" value="P:protein autoprocessing"/>
    <property type="evidence" value="ECO:0007669"/>
    <property type="project" value="InterPro"/>
</dbReference>
<dbReference type="Proteomes" id="UP000038040">
    <property type="component" value="Unplaced"/>
</dbReference>
<protein>
    <submittedName>
        <fullName evidence="7">Hint domain-containing protein</fullName>
    </submittedName>
</protein>
<dbReference type="PANTHER" id="PTHR46706">
    <property type="entry name" value="PROTEIN QUA-1-RELATED"/>
    <property type="match status" value="1"/>
</dbReference>
<dbReference type="AlphaFoldDB" id="A0A0N4UNW8"/>
<dbReference type="Gene3D" id="2.170.16.10">
    <property type="entry name" value="Hedgehog/Intein (Hint) domain"/>
    <property type="match status" value="1"/>
</dbReference>
<evidence type="ECO:0000313" key="7">
    <source>
        <dbReference type="WBParaSite" id="DME_0000963001-mRNA-1"/>
    </source>
</evidence>
<gene>
    <name evidence="4" type="ORF">DME_LOCUS3280</name>
</gene>
<dbReference type="InterPro" id="IPR001767">
    <property type="entry name" value="Hedgehog_Hint"/>
</dbReference>
<organism evidence="5 7">
    <name type="scientific">Dracunculus medinensis</name>
    <name type="common">Guinea worm</name>
    <dbReference type="NCBI Taxonomy" id="318479"/>
    <lineage>
        <taxon>Eukaryota</taxon>
        <taxon>Metazoa</taxon>
        <taxon>Ecdysozoa</taxon>
        <taxon>Nematoda</taxon>
        <taxon>Chromadorea</taxon>
        <taxon>Rhabditida</taxon>
        <taxon>Spirurina</taxon>
        <taxon>Dracunculoidea</taxon>
        <taxon>Dracunculidae</taxon>
        <taxon>Dracunculus</taxon>
    </lineage>
</organism>
<dbReference type="GO" id="GO:0007267">
    <property type="term" value="P:cell-cell signaling"/>
    <property type="evidence" value="ECO:0007669"/>
    <property type="project" value="InterPro"/>
</dbReference>
<dbReference type="Proteomes" id="UP000274756">
    <property type="component" value="Unassembled WGS sequence"/>
</dbReference>
<sequence length="181" mass="21056">MSELEIGDYVLVPASKRVLRYERIEMFYHRRPDVRAKFVVIETESGRKLSLTELHLIPSGNCEEMRQNLMDMTDIEEWMHKSRFAYKAQIGEFELKLLTGNCRIYSPMTIEGSIITDGILASCFSQIESHFAQKIVYDILVLIRRGFGFLMTALNDPIQHIPSFINSVHYISHSFVPFVKY</sequence>
<comment type="subcellular location">
    <subcellularLocation>
        <location evidence="1">Secreted</location>
        <location evidence="1">Extracellular space</location>
    </subcellularLocation>
</comment>
<keyword evidence="2" id="KW-0217">Developmental protein</keyword>
<dbReference type="OrthoDB" id="5212at2759"/>
<dbReference type="SUPFAM" id="SSF51294">
    <property type="entry name" value="Hedgehog/intein (Hint) domain"/>
    <property type="match status" value="1"/>
</dbReference>
<dbReference type="STRING" id="318479.A0A0N4UNW8"/>
<dbReference type="CDD" id="cd00081">
    <property type="entry name" value="Hint"/>
    <property type="match status" value="1"/>
</dbReference>
<dbReference type="PRINTS" id="PR00632">
    <property type="entry name" value="SONICHHOG"/>
</dbReference>
<dbReference type="InterPro" id="IPR052140">
    <property type="entry name" value="Dev_Signal_Hedgehog-like"/>
</dbReference>
<dbReference type="InterPro" id="IPR036844">
    <property type="entry name" value="Hint_dom_sf"/>
</dbReference>
<keyword evidence="6" id="KW-1185">Reference proteome</keyword>
<dbReference type="WBParaSite" id="DME_0000963001-mRNA-1">
    <property type="protein sequence ID" value="DME_0000963001-mRNA-1"/>
    <property type="gene ID" value="DME_0000963001"/>
</dbReference>
<feature type="domain" description="Hedgehog protein Hint" evidence="3">
    <location>
        <begin position="1"/>
        <end position="136"/>
    </location>
</feature>
<accession>A0A0N4UNW8</accession>
<evidence type="ECO:0000313" key="4">
    <source>
        <dbReference type="EMBL" id="VDN53307.1"/>
    </source>
</evidence>